<name>A0A974HVH1_XENLA</name>
<sequence>MQTPKDPTDSKYRGQIEGKWTRHQCPVPGCVWCGHIPLSAITAAQIPFHPGHSWHNKHTYVFCIPLIVCMPSDCPIPCPAFHTGSQILGYPLPCDTFL</sequence>
<dbReference type="Proteomes" id="UP000694892">
    <property type="component" value="Chromosome 2S"/>
</dbReference>
<proteinExistence type="predicted"/>
<evidence type="ECO:0000313" key="1">
    <source>
        <dbReference type="EMBL" id="OCT91441.1"/>
    </source>
</evidence>
<gene>
    <name evidence="1" type="ORF">XELAEV_18014495mg</name>
</gene>
<protein>
    <submittedName>
        <fullName evidence="1">Uncharacterized protein</fullName>
    </submittedName>
</protein>
<accession>A0A974HVH1</accession>
<dbReference type="EMBL" id="CM004469">
    <property type="protein sequence ID" value="OCT91441.1"/>
    <property type="molecule type" value="Genomic_DNA"/>
</dbReference>
<reference evidence="2" key="1">
    <citation type="journal article" date="2016" name="Nature">
        <title>Genome evolution in the allotetraploid frog Xenopus laevis.</title>
        <authorList>
            <person name="Session A.M."/>
            <person name="Uno Y."/>
            <person name="Kwon T."/>
            <person name="Chapman J.A."/>
            <person name="Toyoda A."/>
            <person name="Takahashi S."/>
            <person name="Fukui A."/>
            <person name="Hikosaka A."/>
            <person name="Suzuki A."/>
            <person name="Kondo M."/>
            <person name="van Heeringen S.J."/>
            <person name="Quigley I."/>
            <person name="Heinz S."/>
            <person name="Ogino H."/>
            <person name="Ochi H."/>
            <person name="Hellsten U."/>
            <person name="Lyons J.B."/>
            <person name="Simakov O."/>
            <person name="Putnam N."/>
            <person name="Stites J."/>
            <person name="Kuroki Y."/>
            <person name="Tanaka T."/>
            <person name="Michiue T."/>
            <person name="Watanabe M."/>
            <person name="Bogdanovic O."/>
            <person name="Lister R."/>
            <person name="Georgiou G."/>
            <person name="Paranjpe S.S."/>
            <person name="van Kruijsbergen I."/>
            <person name="Shu S."/>
            <person name="Carlson J."/>
            <person name="Kinoshita T."/>
            <person name="Ohta Y."/>
            <person name="Mawaribuchi S."/>
            <person name="Jenkins J."/>
            <person name="Grimwood J."/>
            <person name="Schmutz J."/>
            <person name="Mitros T."/>
            <person name="Mozaffari S.V."/>
            <person name="Suzuki Y."/>
            <person name="Haramoto Y."/>
            <person name="Yamamoto T.S."/>
            <person name="Takagi C."/>
            <person name="Heald R."/>
            <person name="Miller K."/>
            <person name="Haudenschild C."/>
            <person name="Kitzman J."/>
            <person name="Nakayama T."/>
            <person name="Izutsu Y."/>
            <person name="Robert J."/>
            <person name="Fortriede J."/>
            <person name="Burns K."/>
            <person name="Lotay V."/>
            <person name="Karimi K."/>
            <person name="Yasuoka Y."/>
            <person name="Dichmann D.S."/>
            <person name="Flajnik M.F."/>
            <person name="Houston D.W."/>
            <person name="Shendure J."/>
            <person name="DuPasquier L."/>
            <person name="Vize P.D."/>
            <person name="Zorn A.M."/>
            <person name="Ito M."/>
            <person name="Marcotte E.M."/>
            <person name="Wallingford J.B."/>
            <person name="Ito Y."/>
            <person name="Asashima M."/>
            <person name="Ueno N."/>
            <person name="Matsuda Y."/>
            <person name="Veenstra G.J."/>
            <person name="Fujiyama A."/>
            <person name="Harland R.M."/>
            <person name="Taira M."/>
            <person name="Rokhsar D.S."/>
        </authorList>
    </citation>
    <scope>NUCLEOTIDE SEQUENCE [LARGE SCALE GENOMIC DNA]</scope>
    <source>
        <strain evidence="2">J</strain>
    </source>
</reference>
<evidence type="ECO:0000313" key="2">
    <source>
        <dbReference type="Proteomes" id="UP000694892"/>
    </source>
</evidence>
<dbReference type="AlphaFoldDB" id="A0A974HVH1"/>
<organism evidence="1 2">
    <name type="scientific">Xenopus laevis</name>
    <name type="common">African clawed frog</name>
    <dbReference type="NCBI Taxonomy" id="8355"/>
    <lineage>
        <taxon>Eukaryota</taxon>
        <taxon>Metazoa</taxon>
        <taxon>Chordata</taxon>
        <taxon>Craniata</taxon>
        <taxon>Vertebrata</taxon>
        <taxon>Euteleostomi</taxon>
        <taxon>Amphibia</taxon>
        <taxon>Batrachia</taxon>
        <taxon>Anura</taxon>
        <taxon>Pipoidea</taxon>
        <taxon>Pipidae</taxon>
        <taxon>Xenopodinae</taxon>
        <taxon>Xenopus</taxon>
        <taxon>Xenopus</taxon>
    </lineage>
</organism>